<dbReference type="GO" id="GO:0005762">
    <property type="term" value="C:mitochondrial large ribosomal subunit"/>
    <property type="evidence" value="ECO:0007669"/>
    <property type="project" value="TreeGrafter"/>
</dbReference>
<dbReference type="Pfam" id="PF06984">
    <property type="entry name" value="MRP-L47"/>
    <property type="match status" value="1"/>
</dbReference>
<evidence type="ECO:0000256" key="8">
    <source>
        <dbReference type="SAM" id="MobiDB-lite"/>
    </source>
</evidence>
<name>A0A9P4Q7B9_9PEZI</name>
<dbReference type="EMBL" id="MU003810">
    <property type="protein sequence ID" value="KAF2719494.1"/>
    <property type="molecule type" value="Genomic_DNA"/>
</dbReference>
<keyword evidence="4" id="KW-0496">Mitochondrion</keyword>
<keyword evidence="5" id="KW-0687">Ribonucleoprotein</keyword>
<evidence type="ECO:0000256" key="5">
    <source>
        <dbReference type="ARBA" id="ARBA00023274"/>
    </source>
</evidence>
<gene>
    <name evidence="9" type="ORF">K431DRAFT_272502</name>
</gene>
<dbReference type="Proteomes" id="UP000799441">
    <property type="component" value="Unassembled WGS sequence"/>
</dbReference>
<keyword evidence="10" id="KW-1185">Reference proteome</keyword>
<feature type="region of interest" description="Disordered" evidence="8">
    <location>
        <begin position="218"/>
        <end position="266"/>
    </location>
</feature>
<proteinExistence type="inferred from homology"/>
<sequence>MAHHTACSHALRTLFTSSVHRVNCPPPSFLLPAFRHGQTATFSTSEAQQARKDGNPKRGMSALYRRGLGKKQRLSVNPAKLPQPRLDPQLRSEVRVDEDHGLWDFFNKQRDAMMPVESLHLHGRGWTVAELRLKDWEDLHRLWWVCIKERNRLNTFISELQRTQAGYGQNEAEERLKDVKKTQIAIRHVLTERWYAWENARAVAMDDEEVDFYANPEKGEAYYNPKPSSFSDAFEQEDDSGRHAESLQPPLDTSSQRANEPATARS</sequence>
<evidence type="ECO:0000256" key="3">
    <source>
        <dbReference type="ARBA" id="ARBA00022980"/>
    </source>
</evidence>
<comment type="caution">
    <text evidence="9">The sequence shown here is derived from an EMBL/GenBank/DDBJ whole genome shotgun (WGS) entry which is preliminary data.</text>
</comment>
<comment type="similarity">
    <text evidence="2">Belongs to the universal ribosomal protein uL29 family.</text>
</comment>
<dbReference type="PANTHER" id="PTHR21183">
    <property type="entry name" value="RIBOSOMAL PROTEIN L47, MITOCHONDRIAL-RELATED"/>
    <property type="match status" value="1"/>
</dbReference>
<keyword evidence="3" id="KW-0689">Ribosomal protein</keyword>
<comment type="subcellular location">
    <subcellularLocation>
        <location evidence="1">Mitochondrion</location>
    </subcellularLocation>
</comment>
<evidence type="ECO:0000256" key="1">
    <source>
        <dbReference type="ARBA" id="ARBA00004173"/>
    </source>
</evidence>
<dbReference type="GO" id="GO:0003735">
    <property type="term" value="F:structural constituent of ribosome"/>
    <property type="evidence" value="ECO:0007669"/>
    <property type="project" value="InterPro"/>
</dbReference>
<accession>A0A9P4Q7B9</accession>
<dbReference type="OrthoDB" id="270763at2759"/>
<evidence type="ECO:0000256" key="4">
    <source>
        <dbReference type="ARBA" id="ARBA00023128"/>
    </source>
</evidence>
<organism evidence="9 10">
    <name type="scientific">Polychaeton citri CBS 116435</name>
    <dbReference type="NCBI Taxonomy" id="1314669"/>
    <lineage>
        <taxon>Eukaryota</taxon>
        <taxon>Fungi</taxon>
        <taxon>Dikarya</taxon>
        <taxon>Ascomycota</taxon>
        <taxon>Pezizomycotina</taxon>
        <taxon>Dothideomycetes</taxon>
        <taxon>Dothideomycetidae</taxon>
        <taxon>Capnodiales</taxon>
        <taxon>Capnodiaceae</taxon>
        <taxon>Polychaeton</taxon>
    </lineage>
</organism>
<reference evidence="9" key="1">
    <citation type="journal article" date="2020" name="Stud. Mycol.">
        <title>101 Dothideomycetes genomes: a test case for predicting lifestyles and emergence of pathogens.</title>
        <authorList>
            <person name="Haridas S."/>
            <person name="Albert R."/>
            <person name="Binder M."/>
            <person name="Bloem J."/>
            <person name="Labutti K."/>
            <person name="Salamov A."/>
            <person name="Andreopoulos B."/>
            <person name="Baker S."/>
            <person name="Barry K."/>
            <person name="Bills G."/>
            <person name="Bluhm B."/>
            <person name="Cannon C."/>
            <person name="Castanera R."/>
            <person name="Culley D."/>
            <person name="Daum C."/>
            <person name="Ezra D."/>
            <person name="Gonzalez J."/>
            <person name="Henrissat B."/>
            <person name="Kuo A."/>
            <person name="Liang C."/>
            <person name="Lipzen A."/>
            <person name="Lutzoni F."/>
            <person name="Magnuson J."/>
            <person name="Mondo S."/>
            <person name="Nolan M."/>
            <person name="Ohm R."/>
            <person name="Pangilinan J."/>
            <person name="Park H.-J."/>
            <person name="Ramirez L."/>
            <person name="Alfaro M."/>
            <person name="Sun H."/>
            <person name="Tritt A."/>
            <person name="Yoshinaga Y."/>
            <person name="Zwiers L.-H."/>
            <person name="Turgeon B."/>
            <person name="Goodwin S."/>
            <person name="Spatafora J."/>
            <person name="Crous P."/>
            <person name="Grigoriev I."/>
        </authorList>
    </citation>
    <scope>NUCLEOTIDE SEQUENCE</scope>
    <source>
        <strain evidence="9">CBS 116435</strain>
    </source>
</reference>
<evidence type="ECO:0000313" key="9">
    <source>
        <dbReference type="EMBL" id="KAF2719494.1"/>
    </source>
</evidence>
<feature type="region of interest" description="Disordered" evidence="8">
    <location>
        <begin position="41"/>
        <end position="60"/>
    </location>
</feature>
<evidence type="ECO:0000313" key="10">
    <source>
        <dbReference type="Proteomes" id="UP000799441"/>
    </source>
</evidence>
<evidence type="ECO:0000256" key="6">
    <source>
        <dbReference type="ARBA" id="ARBA00035289"/>
    </source>
</evidence>
<dbReference type="Gene3D" id="6.10.330.20">
    <property type="match status" value="1"/>
</dbReference>
<evidence type="ECO:0000256" key="7">
    <source>
        <dbReference type="ARBA" id="ARBA00035399"/>
    </source>
</evidence>
<dbReference type="PANTHER" id="PTHR21183:SF18">
    <property type="entry name" value="LARGE RIBOSOMAL SUBUNIT PROTEIN UL29M"/>
    <property type="match status" value="1"/>
</dbReference>
<dbReference type="GO" id="GO:0032543">
    <property type="term" value="P:mitochondrial translation"/>
    <property type="evidence" value="ECO:0007669"/>
    <property type="project" value="TreeGrafter"/>
</dbReference>
<evidence type="ECO:0000256" key="2">
    <source>
        <dbReference type="ARBA" id="ARBA00009254"/>
    </source>
</evidence>
<dbReference type="InterPro" id="IPR010729">
    <property type="entry name" value="Ribosomal_uL29_mit"/>
</dbReference>
<dbReference type="InterPro" id="IPR038340">
    <property type="entry name" value="MRP-L47_sf"/>
</dbReference>
<dbReference type="AlphaFoldDB" id="A0A9P4Q7B9"/>
<protein>
    <recommendedName>
        <fullName evidence="6">Large ribosomal subunit protein uL29m</fullName>
    </recommendedName>
    <alternativeName>
        <fullName evidence="7">54S ribosomal protein L4, mitochondrial</fullName>
    </alternativeName>
</protein>